<keyword evidence="7" id="KW-1185">Reference proteome</keyword>
<dbReference type="Pfam" id="PF00089">
    <property type="entry name" value="Trypsin"/>
    <property type="match status" value="1"/>
</dbReference>
<keyword evidence="3" id="KW-0720">Serine protease</keyword>
<dbReference type="Gene3D" id="2.40.10.10">
    <property type="entry name" value="Trypsin-like serine proteases"/>
    <property type="match status" value="1"/>
</dbReference>
<dbReference type="VEuPathDB" id="VectorBase:SCAU015253"/>
<name>A0A1I8Q9Y9_STOCA</name>
<accession>A0A1I8Q9Y9</accession>
<dbReference type="InterPro" id="IPR051487">
    <property type="entry name" value="Ser/Thr_Proteases_Immune/Dev"/>
</dbReference>
<evidence type="ECO:0000256" key="2">
    <source>
        <dbReference type="ARBA" id="ARBA00024195"/>
    </source>
</evidence>
<gene>
    <name evidence="6" type="primary">106083269</name>
</gene>
<keyword evidence="1" id="KW-1015">Disulfide bond</keyword>
<dbReference type="GO" id="GO:0004252">
    <property type="term" value="F:serine-type endopeptidase activity"/>
    <property type="evidence" value="ECO:0007669"/>
    <property type="project" value="InterPro"/>
</dbReference>
<evidence type="ECO:0000256" key="4">
    <source>
        <dbReference type="SAM" id="SignalP"/>
    </source>
</evidence>
<dbReference type="CDD" id="cd00190">
    <property type="entry name" value="Tryp_SPc"/>
    <property type="match status" value="1"/>
</dbReference>
<protein>
    <recommendedName>
        <fullName evidence="5">Peptidase S1 domain-containing protein</fullName>
    </recommendedName>
</protein>
<feature type="domain" description="Peptidase S1" evidence="5">
    <location>
        <begin position="33"/>
        <end position="288"/>
    </location>
</feature>
<feature type="chain" id="PRO_5009327988" description="Peptidase S1 domain-containing protein" evidence="4">
    <location>
        <begin position="22"/>
        <end position="291"/>
    </location>
</feature>
<comment type="similarity">
    <text evidence="2">Belongs to the peptidase S1 family. CLIP subfamily.</text>
</comment>
<keyword evidence="4" id="KW-0732">Signal</keyword>
<dbReference type="Proteomes" id="UP000095300">
    <property type="component" value="Unassembled WGS sequence"/>
</dbReference>
<evidence type="ECO:0000256" key="1">
    <source>
        <dbReference type="ARBA" id="ARBA00023157"/>
    </source>
</evidence>
<dbReference type="InterPro" id="IPR001314">
    <property type="entry name" value="Peptidase_S1A"/>
</dbReference>
<dbReference type="PROSITE" id="PS00134">
    <property type="entry name" value="TRYPSIN_HIS"/>
    <property type="match status" value="1"/>
</dbReference>
<dbReference type="InterPro" id="IPR009003">
    <property type="entry name" value="Peptidase_S1_PA"/>
</dbReference>
<dbReference type="OrthoDB" id="6755574at2759"/>
<dbReference type="PROSITE" id="PS00135">
    <property type="entry name" value="TRYPSIN_SER"/>
    <property type="match status" value="1"/>
</dbReference>
<dbReference type="GO" id="GO:0006508">
    <property type="term" value="P:proteolysis"/>
    <property type="evidence" value="ECO:0007669"/>
    <property type="project" value="UniProtKB-KW"/>
</dbReference>
<dbReference type="PRINTS" id="PR00722">
    <property type="entry name" value="CHYMOTRYPSIN"/>
</dbReference>
<dbReference type="AlphaFoldDB" id="A0A1I8Q9Y9"/>
<dbReference type="InterPro" id="IPR033116">
    <property type="entry name" value="TRYPSIN_SER"/>
</dbReference>
<dbReference type="EnsemblMetazoa" id="SCAU015253-RA">
    <property type="protein sequence ID" value="SCAU015253-PA"/>
    <property type="gene ID" value="SCAU015253"/>
</dbReference>
<dbReference type="KEGG" id="scac:106083269"/>
<dbReference type="SMART" id="SM00020">
    <property type="entry name" value="Tryp_SPc"/>
    <property type="match status" value="1"/>
</dbReference>
<dbReference type="InterPro" id="IPR018114">
    <property type="entry name" value="TRYPSIN_HIS"/>
</dbReference>
<keyword evidence="3" id="KW-0378">Hydrolase</keyword>
<dbReference type="SUPFAM" id="SSF50494">
    <property type="entry name" value="Trypsin-like serine proteases"/>
    <property type="match status" value="1"/>
</dbReference>
<organism evidence="6 7">
    <name type="scientific">Stomoxys calcitrans</name>
    <name type="common">Stable fly</name>
    <name type="synonym">Conops calcitrans</name>
    <dbReference type="NCBI Taxonomy" id="35570"/>
    <lineage>
        <taxon>Eukaryota</taxon>
        <taxon>Metazoa</taxon>
        <taxon>Ecdysozoa</taxon>
        <taxon>Arthropoda</taxon>
        <taxon>Hexapoda</taxon>
        <taxon>Insecta</taxon>
        <taxon>Pterygota</taxon>
        <taxon>Neoptera</taxon>
        <taxon>Endopterygota</taxon>
        <taxon>Diptera</taxon>
        <taxon>Brachycera</taxon>
        <taxon>Muscomorpha</taxon>
        <taxon>Muscoidea</taxon>
        <taxon>Muscidae</taxon>
        <taxon>Stomoxys</taxon>
    </lineage>
</organism>
<evidence type="ECO:0000313" key="7">
    <source>
        <dbReference type="Proteomes" id="UP000095300"/>
    </source>
</evidence>
<evidence type="ECO:0000259" key="5">
    <source>
        <dbReference type="PROSITE" id="PS50240"/>
    </source>
</evidence>
<dbReference type="PROSITE" id="PS50240">
    <property type="entry name" value="TRYPSIN_DOM"/>
    <property type="match status" value="1"/>
</dbReference>
<keyword evidence="3" id="KW-0645">Protease</keyword>
<dbReference type="PANTHER" id="PTHR24256">
    <property type="entry name" value="TRYPTASE-RELATED"/>
    <property type="match status" value="1"/>
</dbReference>
<reference evidence="6" key="1">
    <citation type="submission" date="2020-05" db="UniProtKB">
        <authorList>
            <consortium name="EnsemblMetazoa"/>
        </authorList>
    </citation>
    <scope>IDENTIFICATION</scope>
    <source>
        <strain evidence="6">USDA</strain>
    </source>
</reference>
<sequence>MSLEFYKAFVMLLLTLPLYSGRKTKTTPWPERIVGGKDIPPGHHVPYQVSLQYFVNTSAPNEKGAYKHYCGGSIISSYHILTAAHCCSGFDPKLMSIWAGDRDLRSQHALRFAVANYTIHPNYEELVTSDIAIIKLCRPMYLDNVRMGAIDVSSKQHTPGGVTVMLTGWGLRLPYHFQVPFPLLQEQVNAVTLPNILQVSTFLTVSDEVCKQVIDQLTKTELCVTGDLFKGACPGDSGGPLVEMSAQGLRQVGIVSYGLFICGLFSSLVPDVYTRVSEFSDWIYNTMHYEL</sequence>
<evidence type="ECO:0000256" key="3">
    <source>
        <dbReference type="RuleBase" id="RU363034"/>
    </source>
</evidence>
<dbReference type="STRING" id="35570.A0A1I8Q9Y9"/>
<evidence type="ECO:0000313" key="6">
    <source>
        <dbReference type="EnsemblMetazoa" id="SCAU015253-PA"/>
    </source>
</evidence>
<dbReference type="FunFam" id="2.40.10.10:FF:000068">
    <property type="entry name" value="transmembrane protease serine 2"/>
    <property type="match status" value="1"/>
</dbReference>
<dbReference type="InterPro" id="IPR043504">
    <property type="entry name" value="Peptidase_S1_PA_chymotrypsin"/>
</dbReference>
<feature type="signal peptide" evidence="4">
    <location>
        <begin position="1"/>
        <end position="21"/>
    </location>
</feature>
<proteinExistence type="inferred from homology"/>
<dbReference type="InterPro" id="IPR001254">
    <property type="entry name" value="Trypsin_dom"/>
</dbReference>